<reference evidence="1 2" key="1">
    <citation type="submission" date="2016-11" db="EMBL/GenBank/DDBJ databases">
        <authorList>
            <person name="Jaros S."/>
            <person name="Januszkiewicz K."/>
            <person name="Wedrychowicz H."/>
        </authorList>
    </citation>
    <scope>NUCLEOTIDE SEQUENCE [LARGE SCALE GENOMIC DNA]</scope>
    <source>
        <strain evidence="1 2">DSM 17459</strain>
    </source>
</reference>
<dbReference type="AlphaFoldDB" id="A0A1M4VH41"/>
<name>A0A1M4VH41_9CLOT</name>
<organism evidence="1 2">
    <name type="scientific">Lactonifactor longoviformis DSM 17459</name>
    <dbReference type="NCBI Taxonomy" id="1122155"/>
    <lineage>
        <taxon>Bacteria</taxon>
        <taxon>Bacillati</taxon>
        <taxon>Bacillota</taxon>
        <taxon>Clostridia</taxon>
        <taxon>Eubacteriales</taxon>
        <taxon>Clostridiaceae</taxon>
        <taxon>Lactonifactor</taxon>
    </lineage>
</organism>
<dbReference type="RefSeq" id="WP_072849945.1">
    <property type="nucleotide sequence ID" value="NZ_FQVI01000004.1"/>
</dbReference>
<dbReference type="Pfam" id="PF11213">
    <property type="entry name" value="DUF3006"/>
    <property type="match status" value="1"/>
</dbReference>
<evidence type="ECO:0000313" key="2">
    <source>
        <dbReference type="Proteomes" id="UP000184245"/>
    </source>
</evidence>
<keyword evidence="2" id="KW-1185">Reference proteome</keyword>
<evidence type="ECO:0008006" key="3">
    <source>
        <dbReference type="Google" id="ProtNLM"/>
    </source>
</evidence>
<dbReference type="InterPro" id="IPR021377">
    <property type="entry name" value="DUF3006"/>
</dbReference>
<sequence length="75" mass="8957">MEDKKKWIVDRIEGAFAVCETLQKKMEEIPLDTLDFRPKEGDVLREKEGVLYRDESATEERKKEIRNKFSKLLKK</sequence>
<evidence type="ECO:0000313" key="1">
    <source>
        <dbReference type="EMBL" id="SHE68187.1"/>
    </source>
</evidence>
<gene>
    <name evidence="1" type="ORF">SAMN02745158_01223</name>
</gene>
<proteinExistence type="predicted"/>
<dbReference type="EMBL" id="FQVI01000004">
    <property type="protein sequence ID" value="SHE68187.1"/>
    <property type="molecule type" value="Genomic_DNA"/>
</dbReference>
<dbReference type="Proteomes" id="UP000184245">
    <property type="component" value="Unassembled WGS sequence"/>
</dbReference>
<dbReference type="STRING" id="1122155.SAMN02745158_01223"/>
<protein>
    <recommendedName>
        <fullName evidence="3">DUF3006 domain-containing protein</fullName>
    </recommendedName>
</protein>
<accession>A0A1M4VH41</accession>